<dbReference type="GO" id="GO:0016301">
    <property type="term" value="F:kinase activity"/>
    <property type="evidence" value="ECO:0007669"/>
    <property type="project" value="UniProtKB-KW"/>
</dbReference>
<dbReference type="InterPro" id="IPR003594">
    <property type="entry name" value="HATPase_dom"/>
</dbReference>
<gene>
    <name evidence="11" type="ORF">CKY47_15745</name>
</gene>
<keyword evidence="8" id="KW-0902">Two-component regulatory system</keyword>
<dbReference type="SUPFAM" id="SSF55874">
    <property type="entry name" value="ATPase domain of HSP90 chaperone/DNA topoisomerase II/histidine kinase"/>
    <property type="match status" value="1"/>
</dbReference>
<accession>A0ABU0X1D4</accession>
<evidence type="ECO:0000256" key="9">
    <source>
        <dbReference type="SAM" id="Phobius"/>
    </source>
</evidence>
<feature type="transmembrane region" description="Helical" evidence="9">
    <location>
        <begin position="30"/>
        <end position="50"/>
    </location>
</feature>
<feature type="transmembrane region" description="Helical" evidence="9">
    <location>
        <begin position="109"/>
        <end position="128"/>
    </location>
</feature>
<evidence type="ECO:0000256" key="6">
    <source>
        <dbReference type="ARBA" id="ARBA00022777"/>
    </source>
</evidence>
<organism evidence="11 12">
    <name type="scientific">Saccharothrix yanglingensis</name>
    <dbReference type="NCBI Taxonomy" id="659496"/>
    <lineage>
        <taxon>Bacteria</taxon>
        <taxon>Bacillati</taxon>
        <taxon>Actinomycetota</taxon>
        <taxon>Actinomycetes</taxon>
        <taxon>Pseudonocardiales</taxon>
        <taxon>Pseudonocardiaceae</taxon>
        <taxon>Saccharothrix</taxon>
    </lineage>
</organism>
<evidence type="ECO:0000256" key="4">
    <source>
        <dbReference type="ARBA" id="ARBA00022679"/>
    </source>
</evidence>
<proteinExistence type="predicted"/>
<feature type="domain" description="Histidine kinase/HSP90-like ATPase" evidence="10">
    <location>
        <begin position="281"/>
        <end position="372"/>
    </location>
</feature>
<keyword evidence="3" id="KW-0597">Phosphoprotein</keyword>
<evidence type="ECO:0000313" key="11">
    <source>
        <dbReference type="EMBL" id="MDQ2585407.1"/>
    </source>
</evidence>
<reference evidence="11 12" key="1">
    <citation type="submission" date="2017-06" db="EMBL/GenBank/DDBJ databases">
        <title>Cultured bacterium strain Saccharothrix yanglingensis Hhs.015.</title>
        <authorList>
            <person name="Xia Y."/>
        </authorList>
    </citation>
    <scope>NUCLEOTIDE SEQUENCE [LARGE SCALE GENOMIC DNA]</scope>
    <source>
        <strain evidence="11 12">Hhs.015</strain>
    </source>
</reference>
<evidence type="ECO:0000256" key="3">
    <source>
        <dbReference type="ARBA" id="ARBA00022553"/>
    </source>
</evidence>
<dbReference type="Proteomes" id="UP001225605">
    <property type="component" value="Unassembled WGS sequence"/>
</dbReference>
<dbReference type="Gene3D" id="3.30.565.10">
    <property type="entry name" value="Histidine kinase-like ATPase, C-terminal domain"/>
    <property type="match status" value="1"/>
</dbReference>
<keyword evidence="9" id="KW-0812">Transmembrane</keyword>
<keyword evidence="9" id="KW-1133">Transmembrane helix</keyword>
<evidence type="ECO:0000259" key="10">
    <source>
        <dbReference type="SMART" id="SM00387"/>
    </source>
</evidence>
<dbReference type="PANTHER" id="PTHR24421">
    <property type="entry name" value="NITRATE/NITRITE SENSOR PROTEIN NARX-RELATED"/>
    <property type="match status" value="1"/>
</dbReference>
<keyword evidence="12" id="KW-1185">Reference proteome</keyword>
<dbReference type="Pfam" id="PF07730">
    <property type="entry name" value="HisKA_3"/>
    <property type="match status" value="1"/>
</dbReference>
<evidence type="ECO:0000256" key="7">
    <source>
        <dbReference type="ARBA" id="ARBA00022840"/>
    </source>
</evidence>
<evidence type="ECO:0000256" key="5">
    <source>
        <dbReference type="ARBA" id="ARBA00022741"/>
    </source>
</evidence>
<protein>
    <recommendedName>
        <fullName evidence="2">histidine kinase</fullName>
        <ecNumber evidence="2">2.7.13.3</ecNumber>
    </recommendedName>
</protein>
<dbReference type="Pfam" id="PF02518">
    <property type="entry name" value="HATPase_c"/>
    <property type="match status" value="1"/>
</dbReference>
<comment type="catalytic activity">
    <reaction evidence="1">
        <text>ATP + protein L-histidine = ADP + protein N-phospho-L-histidine.</text>
        <dbReference type="EC" id="2.7.13.3"/>
    </reaction>
</comment>
<keyword evidence="9" id="KW-0472">Membrane</keyword>
<dbReference type="EC" id="2.7.13.3" evidence="2"/>
<evidence type="ECO:0000256" key="1">
    <source>
        <dbReference type="ARBA" id="ARBA00000085"/>
    </source>
</evidence>
<keyword evidence="7" id="KW-0067">ATP-binding</keyword>
<dbReference type="SMART" id="SM00387">
    <property type="entry name" value="HATPase_c"/>
    <property type="match status" value="1"/>
</dbReference>
<dbReference type="EMBL" id="NSDM01000006">
    <property type="protein sequence ID" value="MDQ2585407.1"/>
    <property type="molecule type" value="Genomic_DNA"/>
</dbReference>
<name>A0ABU0X1D4_9PSEU</name>
<evidence type="ECO:0000256" key="2">
    <source>
        <dbReference type="ARBA" id="ARBA00012438"/>
    </source>
</evidence>
<dbReference type="InterPro" id="IPR036890">
    <property type="entry name" value="HATPase_C_sf"/>
</dbReference>
<dbReference type="Gene3D" id="1.20.5.1930">
    <property type="match status" value="1"/>
</dbReference>
<dbReference type="CDD" id="cd16917">
    <property type="entry name" value="HATPase_UhpB-NarQ-NarX-like"/>
    <property type="match status" value="1"/>
</dbReference>
<evidence type="ECO:0000313" key="12">
    <source>
        <dbReference type="Proteomes" id="UP001225605"/>
    </source>
</evidence>
<evidence type="ECO:0000256" key="8">
    <source>
        <dbReference type="ARBA" id="ARBA00023012"/>
    </source>
</evidence>
<keyword evidence="6 11" id="KW-0418">Kinase</keyword>
<keyword evidence="4" id="KW-0808">Transferase</keyword>
<dbReference type="PANTHER" id="PTHR24421:SF10">
    <property type="entry name" value="NITRATE_NITRITE SENSOR PROTEIN NARQ"/>
    <property type="match status" value="1"/>
</dbReference>
<dbReference type="InterPro" id="IPR050482">
    <property type="entry name" value="Sensor_HK_TwoCompSys"/>
</dbReference>
<keyword evidence="5" id="KW-0547">Nucleotide-binding</keyword>
<sequence length="384" mass="39267">MFVAEVVVLLVAMAADAVQALRGDAPRGPLTPVLETVLPSVGGAVAVLAVLRRRFPRRIESLAGAVVGFSLLSTAGSAVTERASAHPVVTEVVAAVLLVAAGCRRLPPVRAAVLAVAAGAAVVLAPVVRHGPDGPAALFAVAAALTWGAALALGLILRDADARHRRELERTRADDRLRLARELHDLVAHHVTGIVVRTRAARALAGDPPAPAQDPLEVYGEIEEAAAEALTATRRLVGVLRSDDPSPAPGGALGDVLRTAAGDRASAHVADDVEGLPLPPSVAGALHRVVLEALTNVRRHAPRAADVRVAARAEDGDLVVEVANDGVPAGPRGGGYGLTGMAERVAALGGALEAGPRPGGRWLVTARVPLGPADDPFDRLPRGI</sequence>
<dbReference type="InterPro" id="IPR011712">
    <property type="entry name" value="Sig_transdc_His_kin_sub3_dim/P"/>
</dbReference>
<feature type="transmembrane region" description="Helical" evidence="9">
    <location>
        <begin position="134"/>
        <end position="157"/>
    </location>
</feature>
<comment type="caution">
    <text evidence="11">The sequence shown here is derived from an EMBL/GenBank/DDBJ whole genome shotgun (WGS) entry which is preliminary data.</text>
</comment>